<keyword evidence="4 7" id="KW-0812">Transmembrane</keyword>
<comment type="subcellular location">
    <subcellularLocation>
        <location evidence="1">Cell membrane</location>
        <topology evidence="1">Multi-pass membrane protein</topology>
    </subcellularLocation>
</comment>
<dbReference type="GO" id="GO:0005886">
    <property type="term" value="C:plasma membrane"/>
    <property type="evidence" value="ECO:0007669"/>
    <property type="project" value="UniProtKB-SubCell"/>
</dbReference>
<comment type="similarity">
    <text evidence="2">Belongs to the DedA family.</text>
</comment>
<evidence type="ECO:0000256" key="5">
    <source>
        <dbReference type="ARBA" id="ARBA00022989"/>
    </source>
</evidence>
<feature type="non-terminal residue" evidence="10">
    <location>
        <position position="335"/>
    </location>
</feature>
<feature type="domain" description="LssY-like C-terminal" evidence="9">
    <location>
        <begin position="247"/>
        <end position="334"/>
    </location>
</feature>
<feature type="transmembrane region" description="Helical" evidence="7">
    <location>
        <begin position="164"/>
        <end position="186"/>
    </location>
</feature>
<dbReference type="PANTHER" id="PTHR30353:SF15">
    <property type="entry name" value="INNER MEMBRANE PROTEIN YABI"/>
    <property type="match status" value="1"/>
</dbReference>
<feature type="transmembrane region" description="Helical" evidence="7">
    <location>
        <begin position="39"/>
        <end position="62"/>
    </location>
</feature>
<evidence type="ECO:0000256" key="4">
    <source>
        <dbReference type="ARBA" id="ARBA00022692"/>
    </source>
</evidence>
<reference evidence="10" key="1">
    <citation type="submission" date="2022-02" db="EMBL/GenBank/DDBJ databases">
        <title>Vibrio sp. nov., a new bacterium isolated from Bohai sea, China.</title>
        <authorList>
            <person name="Yuan Y."/>
        </authorList>
    </citation>
    <scope>NUCLEOTIDE SEQUENCE</scope>
    <source>
        <strain evidence="10">DBSS07</strain>
    </source>
</reference>
<protein>
    <submittedName>
        <fullName evidence="10">VTT domain-containing protein</fullName>
    </submittedName>
</protein>
<feature type="transmembrane region" description="Helical" evidence="7">
    <location>
        <begin position="192"/>
        <end position="210"/>
    </location>
</feature>
<keyword evidence="6 7" id="KW-0472">Membrane</keyword>
<dbReference type="RefSeq" id="WP_265687011.1">
    <property type="nucleotide sequence ID" value="NZ_JAKRRX010000025.1"/>
</dbReference>
<dbReference type="PANTHER" id="PTHR30353">
    <property type="entry name" value="INNER MEMBRANE PROTEIN DEDA-RELATED"/>
    <property type="match status" value="1"/>
</dbReference>
<gene>
    <name evidence="10" type="ORF">MD483_06405</name>
</gene>
<dbReference type="AlphaFoldDB" id="A0A9X3CCV2"/>
<comment type="caution">
    <text evidence="10">The sequence shown here is derived from an EMBL/GenBank/DDBJ whole genome shotgun (WGS) entry which is preliminary data.</text>
</comment>
<keyword evidence="11" id="KW-1185">Reference proteome</keyword>
<dbReference type="InterPro" id="IPR025902">
    <property type="entry name" value="LssY-like-C_dom"/>
</dbReference>
<proteinExistence type="inferred from homology"/>
<evidence type="ECO:0000256" key="2">
    <source>
        <dbReference type="ARBA" id="ARBA00010792"/>
    </source>
</evidence>
<evidence type="ECO:0000313" key="10">
    <source>
        <dbReference type="EMBL" id="MCW8333452.1"/>
    </source>
</evidence>
<evidence type="ECO:0000259" key="8">
    <source>
        <dbReference type="Pfam" id="PF09335"/>
    </source>
</evidence>
<dbReference type="EMBL" id="JAKRRX010000025">
    <property type="protein sequence ID" value="MCW8333452.1"/>
    <property type="molecule type" value="Genomic_DNA"/>
</dbReference>
<dbReference type="InterPro" id="IPR032816">
    <property type="entry name" value="VTT_dom"/>
</dbReference>
<evidence type="ECO:0000256" key="6">
    <source>
        <dbReference type="ARBA" id="ARBA00023136"/>
    </source>
</evidence>
<dbReference type="Proteomes" id="UP001155586">
    <property type="component" value="Unassembled WGS sequence"/>
</dbReference>
<accession>A0A9X3CCV2</accession>
<dbReference type="Pfam" id="PF09335">
    <property type="entry name" value="VTT_dom"/>
    <property type="match status" value="1"/>
</dbReference>
<dbReference type="InterPro" id="IPR032818">
    <property type="entry name" value="DedA-like"/>
</dbReference>
<evidence type="ECO:0000256" key="1">
    <source>
        <dbReference type="ARBA" id="ARBA00004651"/>
    </source>
</evidence>
<sequence length="335" mass="37459">MFEGASLFIGALLDALIGPNLFVPGEPFLIAAGYQLYQGALTGVVAVLLGGFIGDQLSYLIGHRAGSKFQRKLTRWQPKTRRAFARARLLMKRRGNYVLAFSRLLGPVAWVVPFVAGINHVTWKRFTTFSSIGLLLGVGQFVAWGYLMAYGLNNIPVLNEVKVFVIEHAYSLFALLFSLCVAYLGWKRGWRFLGVKSIAALLLALVVSNYGHFFMRADDLANVVPDGAATISLDTIEAHQYKAYPGKSNYFKAQAVNIVYVGESPKPLMQTLGWLENQTFSRNDIEFNGYIELLKGKTPPVSDLFWQGEPQHMAFQLPGDLLKRSHIRWWFAGEE</sequence>
<keyword evidence="5 7" id="KW-1133">Transmembrane helix</keyword>
<evidence type="ECO:0000256" key="7">
    <source>
        <dbReference type="SAM" id="Phobius"/>
    </source>
</evidence>
<evidence type="ECO:0000259" key="9">
    <source>
        <dbReference type="Pfam" id="PF14067"/>
    </source>
</evidence>
<evidence type="ECO:0000313" key="11">
    <source>
        <dbReference type="Proteomes" id="UP001155586"/>
    </source>
</evidence>
<organism evidence="10 11">
    <name type="scientific">Vibrio paucivorans</name>
    <dbReference type="NCBI Taxonomy" id="2829489"/>
    <lineage>
        <taxon>Bacteria</taxon>
        <taxon>Pseudomonadati</taxon>
        <taxon>Pseudomonadota</taxon>
        <taxon>Gammaproteobacteria</taxon>
        <taxon>Vibrionales</taxon>
        <taxon>Vibrionaceae</taxon>
        <taxon>Vibrio</taxon>
    </lineage>
</organism>
<keyword evidence="3" id="KW-1003">Cell membrane</keyword>
<evidence type="ECO:0000256" key="3">
    <source>
        <dbReference type="ARBA" id="ARBA00022475"/>
    </source>
</evidence>
<feature type="domain" description="VTT" evidence="8">
    <location>
        <begin position="23"/>
        <end position="146"/>
    </location>
</feature>
<name>A0A9X3CCV2_9VIBR</name>
<dbReference type="Pfam" id="PF14067">
    <property type="entry name" value="LssY_C"/>
    <property type="match status" value="1"/>
</dbReference>
<feature type="transmembrane region" description="Helical" evidence="7">
    <location>
        <begin position="128"/>
        <end position="152"/>
    </location>
</feature>